<reference evidence="1 2" key="1">
    <citation type="submission" date="2020-10" db="EMBL/GenBank/DDBJ databases">
        <title>Identification of Nocardia species via Next-generation sequencing and recognition of intraspecies genetic diversity.</title>
        <authorList>
            <person name="Li P."/>
            <person name="Li P."/>
            <person name="Lu B."/>
        </authorList>
    </citation>
    <scope>NUCLEOTIDE SEQUENCE [LARGE SCALE GENOMIC DNA]</scope>
    <source>
        <strain evidence="1 2">BJ06-0143</strain>
    </source>
</reference>
<dbReference type="RefSeq" id="WP_195000001.1">
    <property type="nucleotide sequence ID" value="NZ_JADLQN010000001.1"/>
</dbReference>
<dbReference type="SUPFAM" id="SSF51735">
    <property type="entry name" value="NAD(P)-binding Rossmann-fold domains"/>
    <property type="match status" value="1"/>
</dbReference>
<dbReference type="EMBL" id="JADLQN010000001">
    <property type="protein sequence ID" value="MBF6353035.1"/>
    <property type="molecule type" value="Genomic_DNA"/>
</dbReference>
<gene>
    <name evidence="1" type="ORF">IU449_00470</name>
</gene>
<evidence type="ECO:0000313" key="2">
    <source>
        <dbReference type="Proteomes" id="UP000707731"/>
    </source>
</evidence>
<dbReference type="CDD" id="cd24146">
    <property type="entry name" value="nat-AmDH_N_like"/>
    <property type="match status" value="1"/>
</dbReference>
<proteinExistence type="predicted"/>
<keyword evidence="2" id="KW-1185">Reference proteome</keyword>
<dbReference type="Gene3D" id="3.40.50.720">
    <property type="entry name" value="NAD(P)-binding Rossmann-like Domain"/>
    <property type="match status" value="1"/>
</dbReference>
<comment type="caution">
    <text evidence="1">The sequence shown here is derived from an EMBL/GenBank/DDBJ whole genome shotgun (WGS) entry which is preliminary data.</text>
</comment>
<name>A0ABS0D3H5_9NOCA</name>
<dbReference type="Proteomes" id="UP000707731">
    <property type="component" value="Unassembled WGS sequence"/>
</dbReference>
<sequence>MVYRVVQWATGAMGTAILRALIDHPATELAGVFVYGADKEGLDAGVIARRPDTGVRATRSVEDILALDADVVIHAARLGPYGSHDDEIIALLESGKNVITINGYSHPEYWAGPRADALAAACAKGGSSLVSAGLNPGFIGEQLAVVVSGLTQSLDRLLIVENVDSSAVRQPEYLFGMLGFGADPATIDPDDVNWGPVSALNGMYEESVAAVASRLGLVLERVQTEHQVYSVDHDIEIRAGVVKAGTVTHTNWRWHGIVGGRPTITISINWFIDATHLERTDPPLWQVELTGHPGATITIDLHKHPDDTTRMTAEQYAVAASVVNTVPFVCDASPGLLTRPSVTPFRGDLRPVTV</sequence>
<dbReference type="InterPro" id="IPR036291">
    <property type="entry name" value="NAD(P)-bd_dom_sf"/>
</dbReference>
<organism evidence="1 2">
    <name type="scientific">Nocardia higoensis</name>
    <dbReference type="NCBI Taxonomy" id="228599"/>
    <lineage>
        <taxon>Bacteria</taxon>
        <taxon>Bacillati</taxon>
        <taxon>Actinomycetota</taxon>
        <taxon>Actinomycetes</taxon>
        <taxon>Mycobacteriales</taxon>
        <taxon>Nocardiaceae</taxon>
        <taxon>Nocardia</taxon>
    </lineage>
</organism>
<evidence type="ECO:0000313" key="1">
    <source>
        <dbReference type="EMBL" id="MBF6353035.1"/>
    </source>
</evidence>
<accession>A0ABS0D3H5</accession>
<evidence type="ECO:0008006" key="3">
    <source>
        <dbReference type="Google" id="ProtNLM"/>
    </source>
</evidence>
<protein>
    <recommendedName>
        <fullName evidence="3">Dihydrodipicolinate reductase</fullName>
    </recommendedName>
</protein>